<dbReference type="EMBL" id="OCNF01000009">
    <property type="protein sequence ID" value="SOD68583.1"/>
    <property type="molecule type" value="Genomic_DNA"/>
</dbReference>
<keyword evidence="1" id="KW-0812">Transmembrane</keyword>
<organism evidence="2 3">
    <name type="scientific">Alysiella filiformis DSM 16848</name>
    <dbReference type="NCBI Taxonomy" id="1120981"/>
    <lineage>
        <taxon>Bacteria</taxon>
        <taxon>Pseudomonadati</taxon>
        <taxon>Pseudomonadota</taxon>
        <taxon>Betaproteobacteria</taxon>
        <taxon>Neisseriales</taxon>
        <taxon>Neisseriaceae</taxon>
        <taxon>Alysiella</taxon>
    </lineage>
</organism>
<keyword evidence="1" id="KW-1133">Transmembrane helix</keyword>
<dbReference type="OrthoDB" id="8604556at2"/>
<name>A0A286ECG7_9NEIS</name>
<evidence type="ECO:0000256" key="1">
    <source>
        <dbReference type="SAM" id="Phobius"/>
    </source>
</evidence>
<dbReference type="RefSeq" id="WP_101597829.1">
    <property type="nucleotide sequence ID" value="NZ_CP083931.1"/>
</dbReference>
<keyword evidence="1" id="KW-0472">Membrane</keyword>
<gene>
    <name evidence="2" type="ORF">SAMN02746062_01323</name>
</gene>
<proteinExistence type="predicted"/>
<sequence>MDVFQYMLSTPFGLFSLVTILMVVVIAVFLFFWVKKQAERDSQNHKQ</sequence>
<evidence type="ECO:0000313" key="2">
    <source>
        <dbReference type="EMBL" id="SOD68583.1"/>
    </source>
</evidence>
<evidence type="ECO:0008006" key="4">
    <source>
        <dbReference type="Google" id="ProtNLM"/>
    </source>
</evidence>
<accession>A0A286ECG7</accession>
<keyword evidence="3" id="KW-1185">Reference proteome</keyword>
<dbReference type="Proteomes" id="UP000219669">
    <property type="component" value="Unassembled WGS sequence"/>
</dbReference>
<evidence type="ECO:0000313" key="3">
    <source>
        <dbReference type="Proteomes" id="UP000219669"/>
    </source>
</evidence>
<reference evidence="2 3" key="1">
    <citation type="submission" date="2017-09" db="EMBL/GenBank/DDBJ databases">
        <authorList>
            <person name="Ehlers B."/>
            <person name="Leendertz F.H."/>
        </authorList>
    </citation>
    <scope>NUCLEOTIDE SEQUENCE [LARGE SCALE GENOMIC DNA]</scope>
    <source>
        <strain evidence="2 3">DSM 16848</strain>
    </source>
</reference>
<dbReference type="AlphaFoldDB" id="A0A286ECG7"/>
<protein>
    <recommendedName>
        <fullName evidence="4">DUF3149 domain-containing protein</fullName>
    </recommendedName>
</protein>
<feature type="transmembrane region" description="Helical" evidence="1">
    <location>
        <begin position="12"/>
        <end position="34"/>
    </location>
</feature>